<reference evidence="1 2" key="1">
    <citation type="submission" date="2009-01" db="EMBL/GenBank/DDBJ databases">
        <authorList>
            <person name="Qin X."/>
            <person name="Bachman B."/>
            <person name="Battles P."/>
            <person name="Bell A."/>
            <person name="Bess C."/>
            <person name="Bickham C."/>
            <person name="Chaboub L."/>
            <person name="Chen D."/>
            <person name="Coyle M."/>
            <person name="Deiros D.R."/>
            <person name="Dinh H."/>
            <person name="Forbes L."/>
            <person name="Fowler G."/>
            <person name="Francisco L."/>
            <person name="Fu Q."/>
            <person name="Gubbala S."/>
            <person name="Hale W."/>
            <person name="Han Y."/>
            <person name="Hemphill L."/>
            <person name="Highlander S.K."/>
            <person name="Hirani K."/>
            <person name="Hogues M."/>
            <person name="Jackson L."/>
            <person name="Jakkamsetti A."/>
            <person name="Javaid M."/>
            <person name="Jiang H."/>
            <person name="Korchina V."/>
            <person name="Kovar C."/>
            <person name="Lara F."/>
            <person name="Lee S."/>
            <person name="Mata R."/>
            <person name="Mathew T."/>
            <person name="Moen C."/>
            <person name="Morales K."/>
            <person name="Munidasa M."/>
            <person name="Nazareth L."/>
            <person name="Ngo R."/>
            <person name="Nguyen L."/>
            <person name="Okwuonu G."/>
            <person name="Ongeri F."/>
            <person name="Patil S."/>
            <person name="Petrosino J."/>
            <person name="Pham C."/>
            <person name="Pham P."/>
            <person name="Pu L.-L."/>
            <person name="Puazo M."/>
            <person name="Raj R."/>
            <person name="Reid J."/>
            <person name="Rouhana J."/>
            <person name="Saada N."/>
            <person name="Shang Y."/>
            <person name="Simmons D."/>
            <person name="Thornton R."/>
            <person name="Warren J."/>
            <person name="Weissenberger G."/>
            <person name="Zhang J."/>
            <person name="Zhang L."/>
            <person name="Zhou C."/>
            <person name="Zhu D."/>
            <person name="Muzny D."/>
            <person name="Worley K."/>
            <person name="Gibbs R."/>
        </authorList>
    </citation>
    <scope>NUCLEOTIDE SEQUENCE [LARGE SCALE GENOMIC DNA]</scope>
    <source>
        <strain evidence="1 2">DSM 16047</strain>
    </source>
</reference>
<dbReference type="Proteomes" id="UP000005583">
    <property type="component" value="Unassembled WGS sequence"/>
</dbReference>
<dbReference type="AlphaFoldDB" id="C2EL07"/>
<organism evidence="1 2">
    <name type="scientific">Lactobacillus ultunensis DSM 16047</name>
    <dbReference type="NCBI Taxonomy" id="525365"/>
    <lineage>
        <taxon>Bacteria</taxon>
        <taxon>Bacillati</taxon>
        <taxon>Bacillota</taxon>
        <taxon>Bacilli</taxon>
        <taxon>Lactobacillales</taxon>
        <taxon>Lactobacillaceae</taxon>
        <taxon>Lactobacillus</taxon>
    </lineage>
</organism>
<protein>
    <submittedName>
        <fullName evidence="1">Uncharacterized protein</fullName>
    </submittedName>
</protein>
<accession>C2EL07</accession>
<evidence type="ECO:0000313" key="1">
    <source>
        <dbReference type="EMBL" id="EEJ72753.1"/>
    </source>
</evidence>
<sequence length="39" mass="4510">MFDMLESNVDLNGIHFADHKLTIEDGKKLFENNGWTVTE</sequence>
<proteinExistence type="predicted"/>
<evidence type="ECO:0000313" key="2">
    <source>
        <dbReference type="Proteomes" id="UP000005583"/>
    </source>
</evidence>
<gene>
    <name evidence="1" type="ORF">HMPREF0548_0353</name>
</gene>
<dbReference type="EMBL" id="ACGU01000015">
    <property type="protein sequence ID" value="EEJ72753.1"/>
    <property type="molecule type" value="Genomic_DNA"/>
</dbReference>
<dbReference type="HOGENOM" id="CLU_3311665_0_0_9"/>
<name>C2EL07_9LACO</name>
<comment type="caution">
    <text evidence="1">The sequence shown here is derived from an EMBL/GenBank/DDBJ whole genome shotgun (WGS) entry which is preliminary data.</text>
</comment>
<keyword evidence="2" id="KW-1185">Reference proteome</keyword>